<keyword evidence="4" id="KW-0489">Methyltransferase</keyword>
<evidence type="ECO:0000256" key="2">
    <source>
        <dbReference type="ARBA" id="ARBA00013346"/>
    </source>
</evidence>
<dbReference type="Gene3D" id="3.40.50.150">
    <property type="entry name" value="Vaccinia Virus protein VP39"/>
    <property type="match status" value="1"/>
</dbReference>
<organism evidence="4 5">
    <name type="scientific">Aquamicrobium defluvii</name>
    <dbReference type="NCBI Taxonomy" id="69279"/>
    <lineage>
        <taxon>Bacteria</taxon>
        <taxon>Pseudomonadati</taxon>
        <taxon>Pseudomonadota</taxon>
        <taxon>Alphaproteobacteria</taxon>
        <taxon>Hyphomicrobiales</taxon>
        <taxon>Phyllobacteriaceae</taxon>
        <taxon>Aquamicrobium</taxon>
    </lineage>
</organism>
<dbReference type="GO" id="GO:0004719">
    <property type="term" value="F:protein-L-isoaspartate (D-aspartate) O-methyltransferase activity"/>
    <property type="evidence" value="ECO:0007669"/>
    <property type="project" value="InterPro"/>
</dbReference>
<dbReference type="eggNOG" id="COG2518">
    <property type="taxonomic scope" value="Bacteria"/>
</dbReference>
<dbReference type="RefSeq" id="WP_035032522.1">
    <property type="nucleotide sequence ID" value="NZ_KK073910.1"/>
</dbReference>
<dbReference type="PANTHER" id="PTHR11579">
    <property type="entry name" value="PROTEIN-L-ISOASPARTATE O-METHYLTRANSFERASE"/>
    <property type="match status" value="1"/>
</dbReference>
<comment type="caution">
    <text evidence="4">The sequence shown here is derived from an EMBL/GenBank/DDBJ whole genome shotgun (WGS) entry which is preliminary data.</text>
</comment>
<dbReference type="GO" id="GO:0005737">
    <property type="term" value="C:cytoplasm"/>
    <property type="evidence" value="ECO:0007669"/>
    <property type="project" value="TreeGrafter"/>
</dbReference>
<sequence length="222" mass="23866">MSADFTERRVKMVDGQLRTTDVTSAPLLDAFLSVPRELFVEESMRELAYIDEDIRIGDSWSGPRFLMEPSPLARLLQLAELGSDDAVLDIGCGTGYSSAILSWLAASVTALESDPGLAGRARETLAALGCENVSVVEGVLRDGWKAGAPYNVIVLQGSVDELPESLHEQLAEGGRLVAVEGRGNAGVARIFLKSGGVLTGRRAFNAAIRPLPGFERTRVFEF</sequence>
<evidence type="ECO:0000313" key="4">
    <source>
        <dbReference type="EMBL" id="EXL01711.1"/>
    </source>
</evidence>
<dbReference type="InterPro" id="IPR029063">
    <property type="entry name" value="SAM-dependent_MTases_sf"/>
</dbReference>
<dbReference type="CDD" id="cd02440">
    <property type="entry name" value="AdoMet_MTases"/>
    <property type="match status" value="1"/>
</dbReference>
<dbReference type="InterPro" id="IPR000682">
    <property type="entry name" value="PCMT"/>
</dbReference>
<dbReference type="EMBL" id="JENY01000038">
    <property type="protein sequence ID" value="EXL01711.1"/>
    <property type="molecule type" value="Genomic_DNA"/>
</dbReference>
<accession>A0A011U6G3</accession>
<reference evidence="4 5" key="1">
    <citation type="submission" date="2014-02" db="EMBL/GenBank/DDBJ databases">
        <title>Aquamicrobium defluvii Genome sequencing.</title>
        <authorList>
            <person name="Wang X."/>
        </authorList>
    </citation>
    <scope>NUCLEOTIDE SEQUENCE [LARGE SCALE GENOMIC DNA]</scope>
    <source>
        <strain evidence="4 5">W13Z1</strain>
    </source>
</reference>
<evidence type="ECO:0000313" key="5">
    <source>
        <dbReference type="Proteomes" id="UP000019849"/>
    </source>
</evidence>
<comment type="similarity">
    <text evidence="1">Belongs to the methyltransferase superfamily. L-isoaspartyl/D-aspartyl protein methyltransferase family.</text>
</comment>
<dbReference type="Pfam" id="PF01135">
    <property type="entry name" value="PCMT"/>
    <property type="match status" value="1"/>
</dbReference>
<dbReference type="Proteomes" id="UP000019849">
    <property type="component" value="Unassembled WGS sequence"/>
</dbReference>
<evidence type="ECO:0000256" key="3">
    <source>
        <dbReference type="ARBA" id="ARBA00030757"/>
    </source>
</evidence>
<dbReference type="HOGENOM" id="CLU_055432_2_1_5"/>
<dbReference type="OrthoDB" id="9798496at2"/>
<protein>
    <recommendedName>
        <fullName evidence="2">Protein-L-isoaspartate O-methyltransferase</fullName>
    </recommendedName>
    <alternativeName>
        <fullName evidence="3">Protein L-isoaspartyl methyltransferase</fullName>
    </alternativeName>
</protein>
<dbReference type="STRING" id="69279.BG36_17160"/>
<dbReference type="SUPFAM" id="SSF53335">
    <property type="entry name" value="S-adenosyl-L-methionine-dependent methyltransferases"/>
    <property type="match status" value="1"/>
</dbReference>
<name>A0A011U6G3_9HYPH</name>
<dbReference type="PATRIC" id="fig|69279.3.peg.4488"/>
<dbReference type="PANTHER" id="PTHR11579:SF18">
    <property type="entry name" value="PROTEIN-L-ISOASPARTATE O-METHYLTRANSFERASE"/>
    <property type="match status" value="1"/>
</dbReference>
<gene>
    <name evidence="4" type="ORF">BG36_17160</name>
</gene>
<dbReference type="GO" id="GO:0032259">
    <property type="term" value="P:methylation"/>
    <property type="evidence" value="ECO:0007669"/>
    <property type="project" value="UniProtKB-KW"/>
</dbReference>
<keyword evidence="4" id="KW-0808">Transferase</keyword>
<evidence type="ECO:0000256" key="1">
    <source>
        <dbReference type="ARBA" id="ARBA00005369"/>
    </source>
</evidence>
<dbReference type="AlphaFoldDB" id="A0A011U6G3"/>
<proteinExistence type="inferred from homology"/>